<reference evidence="3" key="3">
    <citation type="submission" date="2025-08" db="UniProtKB">
        <authorList>
            <consortium name="RefSeq"/>
        </authorList>
    </citation>
    <scope>IDENTIFICATION</scope>
    <source>
        <strain evidence="3">NI907</strain>
    </source>
</reference>
<dbReference type="RefSeq" id="XP_030980389.1">
    <property type="nucleotide sequence ID" value="XM_031130760.1"/>
</dbReference>
<keyword evidence="1" id="KW-0732">Signal</keyword>
<dbReference type="Proteomes" id="UP000515153">
    <property type="component" value="Chromosome VII"/>
</dbReference>
<dbReference type="AlphaFoldDB" id="A0A6P8B010"/>
<accession>A0A6P8B010</accession>
<gene>
    <name evidence="3" type="ORF">PgNI_10787</name>
</gene>
<sequence>MLLNQAKAPVKFLLLLLVLLLNTISAHGTIEGNLKCGVWLAPLESDTAAKRIALHSVAEAAIDRLCRADRSGCVGSADVLHNYCAEDEWSDDGSTHVTIDLITRNGVRQDKIDVHDCLELFGNILKGCVEGKWQEGSFTEKNGDRIVNMVFEQDCDSSPTGLCG</sequence>
<reference evidence="3" key="2">
    <citation type="submission" date="2019-10" db="EMBL/GenBank/DDBJ databases">
        <authorList>
            <consortium name="NCBI Genome Project"/>
        </authorList>
    </citation>
    <scope>NUCLEOTIDE SEQUENCE</scope>
    <source>
        <strain evidence="3">NI907</strain>
    </source>
</reference>
<dbReference type="KEGG" id="pgri:PgNI_10787"/>
<reference evidence="2 3" key="1">
    <citation type="journal article" date="2019" name="Mol. Biol. Evol.">
        <title>Blast fungal genomes show frequent chromosomal changes, gene gains and losses, and effector gene turnover.</title>
        <authorList>
            <person name="Gomez Luciano L.B."/>
            <person name="Jason Tsai I."/>
            <person name="Chuma I."/>
            <person name="Tosa Y."/>
            <person name="Chen Y.H."/>
            <person name="Li J.Y."/>
            <person name="Li M.Y."/>
            <person name="Jade Lu M.Y."/>
            <person name="Nakayashiki H."/>
            <person name="Li W.H."/>
        </authorList>
    </citation>
    <scope>NUCLEOTIDE SEQUENCE [LARGE SCALE GENOMIC DNA]</scope>
    <source>
        <strain evidence="2 3">NI907</strain>
    </source>
</reference>
<evidence type="ECO:0000256" key="1">
    <source>
        <dbReference type="SAM" id="SignalP"/>
    </source>
</evidence>
<dbReference type="OrthoDB" id="5179810at2759"/>
<name>A0A6P8B010_PYRGI</name>
<feature type="signal peptide" evidence="1">
    <location>
        <begin position="1"/>
        <end position="28"/>
    </location>
</feature>
<dbReference type="GeneID" id="41965666"/>
<protein>
    <recommendedName>
        <fullName evidence="4">Ecp2 effector protein domain-containing protein</fullName>
    </recommendedName>
</protein>
<evidence type="ECO:0000313" key="3">
    <source>
        <dbReference type="RefSeq" id="XP_030980389.1"/>
    </source>
</evidence>
<evidence type="ECO:0000313" key="2">
    <source>
        <dbReference type="Proteomes" id="UP000515153"/>
    </source>
</evidence>
<proteinExistence type="predicted"/>
<organism evidence="2 3">
    <name type="scientific">Pyricularia grisea</name>
    <name type="common">Crabgrass-specific blast fungus</name>
    <name type="synonym">Magnaporthe grisea</name>
    <dbReference type="NCBI Taxonomy" id="148305"/>
    <lineage>
        <taxon>Eukaryota</taxon>
        <taxon>Fungi</taxon>
        <taxon>Dikarya</taxon>
        <taxon>Ascomycota</taxon>
        <taxon>Pezizomycotina</taxon>
        <taxon>Sordariomycetes</taxon>
        <taxon>Sordariomycetidae</taxon>
        <taxon>Magnaporthales</taxon>
        <taxon>Pyriculariaceae</taxon>
        <taxon>Pyricularia</taxon>
    </lineage>
</organism>
<feature type="chain" id="PRO_5028049765" description="Ecp2 effector protein domain-containing protein" evidence="1">
    <location>
        <begin position="29"/>
        <end position="164"/>
    </location>
</feature>
<evidence type="ECO:0008006" key="4">
    <source>
        <dbReference type="Google" id="ProtNLM"/>
    </source>
</evidence>
<keyword evidence="2" id="KW-1185">Reference proteome</keyword>